<feature type="signal peptide" evidence="1">
    <location>
        <begin position="1"/>
        <end position="31"/>
    </location>
</feature>
<gene>
    <name evidence="2" type="ORF">Mal64_28970</name>
</gene>
<keyword evidence="3" id="KW-1185">Reference proteome</keyword>
<proteinExistence type="predicted"/>
<accession>A0A5C5ZJJ3</accession>
<feature type="chain" id="PRO_5022830899" evidence="1">
    <location>
        <begin position="32"/>
        <end position="308"/>
    </location>
</feature>
<dbReference type="EMBL" id="SJPQ01000003">
    <property type="protein sequence ID" value="TWT87358.1"/>
    <property type="molecule type" value="Genomic_DNA"/>
</dbReference>
<evidence type="ECO:0000256" key="1">
    <source>
        <dbReference type="SAM" id="SignalP"/>
    </source>
</evidence>
<reference evidence="2 3" key="1">
    <citation type="submission" date="2019-02" db="EMBL/GenBank/DDBJ databases">
        <title>Deep-cultivation of Planctomycetes and their phenomic and genomic characterization uncovers novel biology.</title>
        <authorList>
            <person name="Wiegand S."/>
            <person name="Jogler M."/>
            <person name="Boedeker C."/>
            <person name="Pinto D."/>
            <person name="Vollmers J."/>
            <person name="Rivas-Marin E."/>
            <person name="Kohn T."/>
            <person name="Peeters S.H."/>
            <person name="Heuer A."/>
            <person name="Rast P."/>
            <person name="Oberbeckmann S."/>
            <person name="Bunk B."/>
            <person name="Jeske O."/>
            <person name="Meyerdierks A."/>
            <person name="Storesund J.E."/>
            <person name="Kallscheuer N."/>
            <person name="Luecker S."/>
            <person name="Lage O.M."/>
            <person name="Pohl T."/>
            <person name="Merkel B.J."/>
            <person name="Hornburger P."/>
            <person name="Mueller R.-W."/>
            <person name="Bruemmer F."/>
            <person name="Labrenz M."/>
            <person name="Spormann A.M."/>
            <person name="Op Den Camp H."/>
            <person name="Overmann J."/>
            <person name="Amann R."/>
            <person name="Jetten M.S.M."/>
            <person name="Mascher T."/>
            <person name="Medema M.H."/>
            <person name="Devos D.P."/>
            <person name="Kaster A.-K."/>
            <person name="Ovreas L."/>
            <person name="Rohde M."/>
            <person name="Galperin M.Y."/>
            <person name="Jogler C."/>
        </authorList>
    </citation>
    <scope>NUCLEOTIDE SEQUENCE [LARGE SCALE GENOMIC DNA]</scope>
    <source>
        <strain evidence="2 3">Mal64</strain>
    </source>
</reference>
<evidence type="ECO:0000313" key="2">
    <source>
        <dbReference type="EMBL" id="TWT87358.1"/>
    </source>
</evidence>
<name>A0A5C5ZJJ3_9BACT</name>
<comment type="caution">
    <text evidence="2">The sequence shown here is derived from an EMBL/GenBank/DDBJ whole genome shotgun (WGS) entry which is preliminary data.</text>
</comment>
<keyword evidence="1" id="KW-0732">Signal</keyword>
<evidence type="ECO:0000313" key="3">
    <source>
        <dbReference type="Proteomes" id="UP000315440"/>
    </source>
</evidence>
<organism evidence="2 3">
    <name type="scientific">Pseudobythopirellula maris</name>
    <dbReference type="NCBI Taxonomy" id="2527991"/>
    <lineage>
        <taxon>Bacteria</taxon>
        <taxon>Pseudomonadati</taxon>
        <taxon>Planctomycetota</taxon>
        <taxon>Planctomycetia</taxon>
        <taxon>Pirellulales</taxon>
        <taxon>Lacipirellulaceae</taxon>
        <taxon>Pseudobythopirellula</taxon>
    </lineage>
</organism>
<protein>
    <submittedName>
        <fullName evidence="2">Uncharacterized protein</fullName>
    </submittedName>
</protein>
<sequence precursor="true">MLRPLLISTSLAACLVCAGCGVFETPPPAVAPPLATAPPYGVAPIVMAAPPCAPTYFAPGESCYCQPGGEVCGPCQAMPACPPAYGAPYYGSPYSGAPNTYGAPGATTAAPTTGWFDVLPQEGGAISPDFGLPTGPVVKNRLPNPLSVPVRDHNAAWDAIADVVSDYFPIQSEERVHQVGAVLTEGHVETPFQIASTVAEPWRDDSVGSYNRWQSTLQTVRRKALVRVEPTGAGYNVAVRVDKQLEDLPSPELATAGAAALRSDTSLPTDRLTPVDRTLVSDRWIPIGRDEPLEQEMLSRIKQRLGGA</sequence>
<dbReference type="Proteomes" id="UP000315440">
    <property type="component" value="Unassembled WGS sequence"/>
</dbReference>
<dbReference type="AlphaFoldDB" id="A0A5C5ZJJ3"/>